<dbReference type="GO" id="GO:0010181">
    <property type="term" value="F:FMN binding"/>
    <property type="evidence" value="ECO:0007669"/>
    <property type="project" value="InterPro"/>
</dbReference>
<keyword evidence="2" id="KW-0560">Oxidoreductase</keyword>
<evidence type="ECO:0000256" key="1">
    <source>
        <dbReference type="ARBA" id="ARBA00022630"/>
    </source>
</evidence>
<comment type="caution">
    <text evidence="4">The sequence shown here is derived from an EMBL/GenBank/DDBJ whole genome shotgun (WGS) entry which is preliminary data.</text>
</comment>
<dbReference type="InterPro" id="IPR013785">
    <property type="entry name" value="Aldolase_TIM"/>
</dbReference>
<organism evidence="4 5">
    <name type="scientific">Staphylococcus piscifermentans</name>
    <dbReference type="NCBI Taxonomy" id="70258"/>
    <lineage>
        <taxon>Bacteria</taxon>
        <taxon>Bacillati</taxon>
        <taxon>Bacillota</taxon>
        <taxon>Bacilli</taxon>
        <taxon>Bacillales</taxon>
        <taxon>Staphylococcaceae</taxon>
        <taxon>Staphylococcus</taxon>
    </lineage>
</organism>
<evidence type="ECO:0000259" key="3">
    <source>
        <dbReference type="Pfam" id="PF00724"/>
    </source>
</evidence>
<gene>
    <name evidence="4" type="ORF">SPI02_02250</name>
</gene>
<evidence type="ECO:0000313" key="5">
    <source>
        <dbReference type="Proteomes" id="UP000321736"/>
    </source>
</evidence>
<reference evidence="4 5" key="1">
    <citation type="submission" date="2019-07" db="EMBL/GenBank/DDBJ databases">
        <title>Whole genome shotgun sequence of Staphylococcus piscifermentans NBRC 109625.</title>
        <authorList>
            <person name="Hosoyama A."/>
            <person name="Uohara A."/>
            <person name="Ohji S."/>
            <person name="Ichikawa N."/>
        </authorList>
    </citation>
    <scope>NUCLEOTIDE SEQUENCE [LARGE SCALE GENOMIC DNA]</scope>
    <source>
        <strain evidence="4 5">NBRC 109625</strain>
    </source>
</reference>
<dbReference type="InterPro" id="IPR001155">
    <property type="entry name" value="OxRdtase_FMN_N"/>
</dbReference>
<dbReference type="InterPro" id="IPR051799">
    <property type="entry name" value="NADH_flavin_oxidoreductase"/>
</dbReference>
<dbReference type="RefSeq" id="WP_186824434.1">
    <property type="nucleotide sequence ID" value="NZ_BKAR01000002.1"/>
</dbReference>
<sequence>MAKLLGTKLLGTKLEQPNFTAKNRFFKSAMSETLADRNNSPTVGLVNLYRRWSRGGAGILMSGNVMVDRNAIGEPGNVAIEDERDLPMLKRWAQAGTQMNTEFWMQINHPGKQSPKSLSKEPVAPSAIPLSGEVAVAFNPPRALTEEEILDLIKRFGNTARIAKKAGFTGVQIHSAHGYLVNQFLSPHHNQREDQWGGNAENRMRFLMEVYREMRRQVGDDFPIGIKLNSADFQRGGFTEEESMQVLKTIDEAGIDLIEISGGNYENPVIFKGGDVRESSKKREAYFLDYADKARQIVKAPIVVTGGFRTAKGMEDALESGSVDMVGIAKPFAIYPDLPNQILNGTYEKLESPHITTGVKALDKKLSSILVLSWYEKQFELMANGKQPEMQLSAWKGLWNSVKKNGASAFMQRRA</sequence>
<dbReference type="Pfam" id="PF00724">
    <property type="entry name" value="Oxidored_FMN"/>
    <property type="match status" value="1"/>
</dbReference>
<dbReference type="AlphaFoldDB" id="A0A239TEZ2"/>
<protein>
    <submittedName>
        <fullName evidence="4">NADH oxidase</fullName>
    </submittedName>
</protein>
<dbReference type="EMBL" id="BKAR01000002">
    <property type="protein sequence ID" value="GEP83640.1"/>
    <property type="molecule type" value="Genomic_DNA"/>
</dbReference>
<feature type="domain" description="NADH:flavin oxidoreductase/NADH oxidase N-terminal" evidence="3">
    <location>
        <begin position="18"/>
        <end position="346"/>
    </location>
</feature>
<dbReference type="GO" id="GO:0016491">
    <property type="term" value="F:oxidoreductase activity"/>
    <property type="evidence" value="ECO:0007669"/>
    <property type="project" value="UniProtKB-KW"/>
</dbReference>
<keyword evidence="5" id="KW-1185">Reference proteome</keyword>
<dbReference type="PANTHER" id="PTHR43656">
    <property type="entry name" value="BINDING OXIDOREDUCTASE, PUTATIVE (AFU_ORTHOLOGUE AFUA_2G08260)-RELATED"/>
    <property type="match status" value="1"/>
</dbReference>
<accession>A0A239TEZ2</accession>
<dbReference type="Proteomes" id="UP000321736">
    <property type="component" value="Unassembled WGS sequence"/>
</dbReference>
<name>A0A239TEZ2_9STAP</name>
<evidence type="ECO:0000313" key="4">
    <source>
        <dbReference type="EMBL" id="GEP83640.1"/>
    </source>
</evidence>
<evidence type="ECO:0000256" key="2">
    <source>
        <dbReference type="ARBA" id="ARBA00023002"/>
    </source>
</evidence>
<keyword evidence="1" id="KW-0285">Flavoprotein</keyword>
<dbReference type="PANTHER" id="PTHR43656:SF2">
    <property type="entry name" value="BINDING OXIDOREDUCTASE, PUTATIVE (AFU_ORTHOLOGUE AFUA_2G08260)-RELATED"/>
    <property type="match status" value="1"/>
</dbReference>
<dbReference type="SUPFAM" id="SSF51395">
    <property type="entry name" value="FMN-linked oxidoreductases"/>
    <property type="match status" value="1"/>
</dbReference>
<dbReference type="CDD" id="cd04733">
    <property type="entry name" value="OYE_like_2_FMN"/>
    <property type="match status" value="1"/>
</dbReference>
<proteinExistence type="predicted"/>
<dbReference type="Gene3D" id="3.20.20.70">
    <property type="entry name" value="Aldolase class I"/>
    <property type="match status" value="1"/>
</dbReference>